<dbReference type="KEGG" id="plia:E4191_03735"/>
<proteinExistence type="predicted"/>
<evidence type="ECO:0000313" key="2">
    <source>
        <dbReference type="Proteomes" id="UP000296374"/>
    </source>
</evidence>
<dbReference type="AlphaFoldDB" id="A0A4P7HJX4"/>
<dbReference type="Proteomes" id="UP000296374">
    <property type="component" value="Chromosome"/>
</dbReference>
<organism evidence="1 2">
    <name type="scientific">Paracoccus liaowanqingii</name>
    <dbReference type="NCBI Taxonomy" id="2560053"/>
    <lineage>
        <taxon>Bacteria</taxon>
        <taxon>Pseudomonadati</taxon>
        <taxon>Pseudomonadota</taxon>
        <taxon>Alphaproteobacteria</taxon>
        <taxon>Rhodobacterales</taxon>
        <taxon>Paracoccaceae</taxon>
        <taxon>Paracoccus</taxon>
    </lineage>
</organism>
<sequence length="67" mass="7244">MKSSGFLEEALVAAVVAMTRHNRQANADFGHPAAYNPIAPTVKIADLRNNLDMTRVADPTFPIRGGH</sequence>
<evidence type="ECO:0000313" key="1">
    <source>
        <dbReference type="EMBL" id="QBX33920.1"/>
    </source>
</evidence>
<dbReference type="EMBL" id="CP038439">
    <property type="protein sequence ID" value="QBX33920.1"/>
    <property type="molecule type" value="Genomic_DNA"/>
</dbReference>
<name>A0A4P7HJX4_9RHOB</name>
<accession>A0A4P7HJX4</accession>
<dbReference type="RefSeq" id="WP_135312213.1">
    <property type="nucleotide sequence ID" value="NZ_CP038439.1"/>
</dbReference>
<protein>
    <submittedName>
        <fullName evidence="1">Uncharacterized protein</fullName>
    </submittedName>
</protein>
<reference evidence="2" key="1">
    <citation type="submission" date="2019-03" db="EMBL/GenBank/DDBJ databases">
        <authorList>
            <person name="Li J."/>
        </authorList>
    </citation>
    <scope>NUCLEOTIDE SEQUENCE [LARGE SCALE GENOMIC DNA]</scope>
    <source>
        <strain evidence="2">2251</strain>
    </source>
</reference>
<gene>
    <name evidence="1" type="ORF">E4191_03735</name>
</gene>